<dbReference type="OrthoDB" id="6402114at2"/>
<dbReference type="GO" id="GO:0020037">
    <property type="term" value="F:heme binding"/>
    <property type="evidence" value="ECO:0007669"/>
    <property type="project" value="InterPro"/>
</dbReference>
<feature type="chain" id="PRO_5001900863" description="Cytochrome C" evidence="1">
    <location>
        <begin position="30"/>
        <end position="156"/>
    </location>
</feature>
<keyword evidence="3" id="KW-1185">Reference proteome</keyword>
<dbReference type="GO" id="GO:0022900">
    <property type="term" value="P:electron transport chain"/>
    <property type="evidence" value="ECO:0007669"/>
    <property type="project" value="InterPro"/>
</dbReference>
<dbReference type="SUPFAM" id="SSF47175">
    <property type="entry name" value="Cytochromes"/>
    <property type="match status" value="1"/>
</dbReference>
<protein>
    <recommendedName>
        <fullName evidence="4">Cytochrome C</fullName>
    </recommendedName>
</protein>
<evidence type="ECO:0000313" key="3">
    <source>
        <dbReference type="Proteomes" id="UP000054363"/>
    </source>
</evidence>
<evidence type="ECO:0000313" key="2">
    <source>
        <dbReference type="EMBL" id="KFZ30983.1"/>
    </source>
</evidence>
<dbReference type="RefSeq" id="WP_034775590.1">
    <property type="nucleotide sequence ID" value="NZ_JPER01000003.1"/>
</dbReference>
<proteinExistence type="predicted"/>
<dbReference type="GO" id="GO:0009055">
    <property type="term" value="F:electron transfer activity"/>
    <property type="evidence" value="ECO:0007669"/>
    <property type="project" value="InterPro"/>
</dbReference>
<reference evidence="2 3" key="1">
    <citation type="submission" date="2014-06" db="EMBL/GenBank/DDBJ databases">
        <title>The draft genome sequence of Idiomarina salinarum ISL-52.</title>
        <authorList>
            <person name="Du J."/>
            <person name="Shao Z."/>
        </authorList>
    </citation>
    <scope>NUCLEOTIDE SEQUENCE [LARGE SCALE GENOMIC DNA]</scope>
    <source>
        <strain evidence="2 3">ISL-52</strain>
    </source>
</reference>
<dbReference type="eggNOG" id="ENOG5032YDW">
    <property type="taxonomic scope" value="Bacteria"/>
</dbReference>
<dbReference type="AlphaFoldDB" id="A0A094L861"/>
<dbReference type="EMBL" id="JPER01000003">
    <property type="protein sequence ID" value="KFZ30983.1"/>
    <property type="molecule type" value="Genomic_DNA"/>
</dbReference>
<keyword evidence="1" id="KW-0732">Signal</keyword>
<gene>
    <name evidence="2" type="ORF">IDSA_07895</name>
</gene>
<organism evidence="2 3">
    <name type="scientific">Pseudidiomarina salinarum</name>
    <dbReference type="NCBI Taxonomy" id="435908"/>
    <lineage>
        <taxon>Bacteria</taxon>
        <taxon>Pseudomonadati</taxon>
        <taxon>Pseudomonadota</taxon>
        <taxon>Gammaproteobacteria</taxon>
        <taxon>Alteromonadales</taxon>
        <taxon>Idiomarinaceae</taxon>
        <taxon>Pseudidiomarina</taxon>
    </lineage>
</organism>
<sequence length="156" mass="17082">MANKHSINFSTHVAAGLLCAGMISSVAQADEGSEPELLETMSMLQTMTHKSSLAIDHKNSGLLDFYAHELEEYIEKAESIESSDGKPIGQLVKGMLAPKFKAFKSAAEGSDWKSISSSFDSMIDSCNSCHQATGYNFINIKRTDKNPYMQSFESDN</sequence>
<evidence type="ECO:0000256" key="1">
    <source>
        <dbReference type="SAM" id="SignalP"/>
    </source>
</evidence>
<comment type="caution">
    <text evidence="2">The sequence shown here is derived from an EMBL/GenBank/DDBJ whole genome shotgun (WGS) entry which is preliminary data.</text>
</comment>
<dbReference type="STRING" id="435908.IDSA_07895"/>
<feature type="signal peptide" evidence="1">
    <location>
        <begin position="1"/>
        <end position="29"/>
    </location>
</feature>
<dbReference type="Proteomes" id="UP000054363">
    <property type="component" value="Unassembled WGS sequence"/>
</dbReference>
<dbReference type="InterPro" id="IPR010980">
    <property type="entry name" value="Cyt_c/b562"/>
</dbReference>
<name>A0A094L861_9GAMM</name>
<accession>A0A094L861</accession>
<evidence type="ECO:0008006" key="4">
    <source>
        <dbReference type="Google" id="ProtNLM"/>
    </source>
</evidence>
<dbReference type="GO" id="GO:0005506">
    <property type="term" value="F:iron ion binding"/>
    <property type="evidence" value="ECO:0007669"/>
    <property type="project" value="InterPro"/>
</dbReference>